<feature type="non-terminal residue" evidence="1">
    <location>
        <position position="1"/>
    </location>
</feature>
<evidence type="ECO:0000313" key="1">
    <source>
        <dbReference type="EMBL" id="MBW7462116.1"/>
    </source>
</evidence>
<protein>
    <submittedName>
        <fullName evidence="1">Uncharacterized protein</fullName>
    </submittedName>
</protein>
<evidence type="ECO:0000313" key="2">
    <source>
        <dbReference type="Proteomes" id="UP001519887"/>
    </source>
</evidence>
<comment type="caution">
    <text evidence="1">The sequence shown here is derived from an EMBL/GenBank/DDBJ whole genome shotgun (WGS) entry which is preliminary data.</text>
</comment>
<dbReference type="InterPro" id="IPR027417">
    <property type="entry name" value="P-loop_NTPase"/>
</dbReference>
<dbReference type="SUPFAM" id="SSF52540">
    <property type="entry name" value="P-loop containing nucleoside triphosphate hydrolases"/>
    <property type="match status" value="1"/>
</dbReference>
<gene>
    <name evidence="1" type="ORF">K0U00_49515</name>
</gene>
<feature type="non-terminal residue" evidence="1">
    <location>
        <position position="123"/>
    </location>
</feature>
<accession>A0ABS7CMD5</accession>
<dbReference type="EMBL" id="JAHZIK010003597">
    <property type="protein sequence ID" value="MBW7462116.1"/>
    <property type="molecule type" value="Genomic_DNA"/>
</dbReference>
<reference evidence="1 2" key="1">
    <citation type="submission" date="2021-07" db="EMBL/GenBank/DDBJ databases">
        <title>Paenibacillus radiodurans sp. nov., isolated from the southeastern edge of Tengger Desert.</title>
        <authorList>
            <person name="Zhang G."/>
        </authorList>
    </citation>
    <scope>NUCLEOTIDE SEQUENCE [LARGE SCALE GENOMIC DNA]</scope>
    <source>
        <strain evidence="1 2">CCM 7311</strain>
    </source>
</reference>
<name>A0ABS7CMD5_9BACL</name>
<dbReference type="Proteomes" id="UP001519887">
    <property type="component" value="Unassembled WGS sequence"/>
</dbReference>
<sequence>ARLADDLDLVDLPGIRLKDDSVTTRLALGEIQSADAVVLVVRGTHAQVELPLLLDSLMLKDKRTLLVLTFEDKASDELHKLVLHYKDWLGIPVLSVDSRSLTVVKRKQLLEYIDTAKPVRKKA</sequence>
<proteinExistence type="predicted"/>
<dbReference type="Gene3D" id="3.40.50.300">
    <property type="entry name" value="P-loop containing nucleotide triphosphate hydrolases"/>
    <property type="match status" value="1"/>
</dbReference>
<organism evidence="1 2">
    <name type="scientific">Paenibacillus sepulcri</name>
    <dbReference type="NCBI Taxonomy" id="359917"/>
    <lineage>
        <taxon>Bacteria</taxon>
        <taxon>Bacillati</taxon>
        <taxon>Bacillota</taxon>
        <taxon>Bacilli</taxon>
        <taxon>Bacillales</taxon>
        <taxon>Paenibacillaceae</taxon>
        <taxon>Paenibacillus</taxon>
    </lineage>
</organism>
<keyword evidence="2" id="KW-1185">Reference proteome</keyword>